<accession>A0AC34FL50</accession>
<proteinExistence type="predicted"/>
<dbReference type="Proteomes" id="UP000887579">
    <property type="component" value="Unplaced"/>
</dbReference>
<protein>
    <submittedName>
        <fullName evidence="2">Uncharacterized protein</fullName>
    </submittedName>
</protein>
<evidence type="ECO:0000313" key="2">
    <source>
        <dbReference type="WBParaSite" id="ES5_v2.g18008.t1"/>
    </source>
</evidence>
<evidence type="ECO:0000313" key="1">
    <source>
        <dbReference type="Proteomes" id="UP000887579"/>
    </source>
</evidence>
<sequence length="636" mass="71502">MKPVLKCYDIDIDSFSSPSQGPSPPSIPPHRNYNDLPVIRAPTISKPSIFSYSDTYSSKPIGYIPPLQNIPKSSSTSLPPWKSSLSSSTSSTITKAPTPVIQDIVPLDNLSGTLERKSKEPLSKPWYSTSVDSTTMSTSTLPRNFQKQPSSFKSSAVARSVSFKDPRPSLPTTGPPEDDDDDENTIIEIPPPKPIRSYQEFKPMAKLEKPESFQKYHKQSPEEFLRNKTLFAVPKIDLNNNNNQNISSSINKNCDREMSTIAATAPPTFESRFPSIFTNSTNASTNAPPNVYDSNIGSLPRNSSTTSNYLAASSTPNRYTQKMEDYERINNGGQEDCYQRFDQKAKVEYYDPTYEKTRHYDDERDFGISTSSKQSFQPNLKQIPSFNSNSLSYDRHEPNPYPPTSQPLISQKARMLGDELFSLSTTNSSSPRINYAAQSSTLPGQSIKTNLPKLPAFPAAAVAPKKNDRQLSPTLNLHNLKTADLSTSDMTMRSSGEFLQPRINSIRPVEMHWNPTSLTAAAAVAAGTTTSSTSKFQRGAVDEREKKNQKFLRRKKSCRENVESLPRTSSYSTIADEEYINNNEDEFMEQDFENNNFQGEYISDDYEWMFDGKWVLKLRKLFETIFIQKFDFSCVS</sequence>
<reference evidence="2" key="1">
    <citation type="submission" date="2022-11" db="UniProtKB">
        <authorList>
            <consortium name="WormBaseParasite"/>
        </authorList>
    </citation>
    <scope>IDENTIFICATION</scope>
</reference>
<organism evidence="1 2">
    <name type="scientific">Panagrolaimus sp. ES5</name>
    <dbReference type="NCBI Taxonomy" id="591445"/>
    <lineage>
        <taxon>Eukaryota</taxon>
        <taxon>Metazoa</taxon>
        <taxon>Ecdysozoa</taxon>
        <taxon>Nematoda</taxon>
        <taxon>Chromadorea</taxon>
        <taxon>Rhabditida</taxon>
        <taxon>Tylenchina</taxon>
        <taxon>Panagrolaimomorpha</taxon>
        <taxon>Panagrolaimoidea</taxon>
        <taxon>Panagrolaimidae</taxon>
        <taxon>Panagrolaimus</taxon>
    </lineage>
</organism>
<dbReference type="WBParaSite" id="ES5_v2.g18008.t1">
    <property type="protein sequence ID" value="ES5_v2.g18008.t1"/>
    <property type="gene ID" value="ES5_v2.g18008"/>
</dbReference>
<name>A0AC34FL50_9BILA</name>